<dbReference type="Proteomes" id="UP001165065">
    <property type="component" value="Unassembled WGS sequence"/>
</dbReference>
<evidence type="ECO:0000313" key="1">
    <source>
        <dbReference type="EMBL" id="GMI48574.1"/>
    </source>
</evidence>
<comment type="caution">
    <text evidence="1">The sequence shown here is derived from an EMBL/GenBank/DDBJ whole genome shotgun (WGS) entry which is preliminary data.</text>
</comment>
<gene>
    <name evidence="1" type="ORF">TrCOL_g1497</name>
</gene>
<dbReference type="OrthoDB" id="38015at2759"/>
<sequence length="715" mass="81902">MYVGIFPDLLPGSSVRDCKRALVELLVSHEINQKGDWYDYKLQAKKFGGRKTSEKGGCFILAVVDGMAKVLVEEEERRAGTECWKQLMKLDRVVEDEVELGEGDRETENAEQGFRGISSFRRVLFADERTDNEDAVSDGDDEDSLLLTVSSASAVLPKDAGFVEFTLDDGCVIKGGFLFHREVKRWEERISSQVEKRKERVKKKEKVKIIQMQRSRLETAELVKTNYRTISHPKYPPSALAPLSAGPELSDVIAHDGIDYMMLVASLVRDFTKYRHVWRSTCVENSGLFKRLCLLEEFQADPDDQLGQLPLKNVCSPREAVKVYTKQAEEASSSLFSLAKEVCIKLGVDKLGIGPIKTEERAFLKAKEKYNEDVRMVKDYCRCVIVCTDYTQLLAGLLLVHSHCAKVLVRLKTRALTRVHEALKGGYRHAVVNVLLKGHVCEILFTTEDMYNICGTRGVRHYFHSMELYTDTLPDVSLLLKGSTSDERANMIAAIESRFPALLKGDHEDMTLNEYQVNVLYCLCHLLIRNKFFKWANLCLKKLLRIRITEMPQHHPIIVDIKELLATTYEAMGMKTECELVMEDVAAGRREVKCEVMVKDLVSFVTLDNFLEMCEKSMDRVKEIRSEKRVPDQDSEYRFLFEQGTTYYNNIMVKQFAFLPVAKMQQFPKRESFFSRSSRSSSKASRSSSIQEDMNDDAGILMLEIEKEFEKMFKW</sequence>
<dbReference type="AlphaFoldDB" id="A0A9W7GPB0"/>
<proteinExistence type="predicted"/>
<reference evidence="2" key="1">
    <citation type="journal article" date="2023" name="Commun. Biol.">
        <title>Genome analysis of Parmales, the sister group of diatoms, reveals the evolutionary specialization of diatoms from phago-mixotrophs to photoautotrophs.</title>
        <authorList>
            <person name="Ban H."/>
            <person name="Sato S."/>
            <person name="Yoshikawa S."/>
            <person name="Yamada K."/>
            <person name="Nakamura Y."/>
            <person name="Ichinomiya M."/>
            <person name="Sato N."/>
            <person name="Blanc-Mathieu R."/>
            <person name="Endo H."/>
            <person name="Kuwata A."/>
            <person name="Ogata H."/>
        </authorList>
    </citation>
    <scope>NUCLEOTIDE SEQUENCE [LARGE SCALE GENOMIC DNA]</scope>
</reference>
<keyword evidence="2" id="KW-1185">Reference proteome</keyword>
<dbReference type="EMBL" id="BRYA01000408">
    <property type="protein sequence ID" value="GMI48574.1"/>
    <property type="molecule type" value="Genomic_DNA"/>
</dbReference>
<name>A0A9W7GPB0_9STRA</name>
<accession>A0A9W7GPB0</accession>
<protein>
    <submittedName>
        <fullName evidence="1">Uncharacterized protein</fullName>
    </submittedName>
</protein>
<evidence type="ECO:0000313" key="2">
    <source>
        <dbReference type="Proteomes" id="UP001165065"/>
    </source>
</evidence>
<organism evidence="1 2">
    <name type="scientific">Triparma columacea</name>
    <dbReference type="NCBI Taxonomy" id="722753"/>
    <lineage>
        <taxon>Eukaryota</taxon>
        <taxon>Sar</taxon>
        <taxon>Stramenopiles</taxon>
        <taxon>Ochrophyta</taxon>
        <taxon>Bolidophyceae</taxon>
        <taxon>Parmales</taxon>
        <taxon>Triparmaceae</taxon>
        <taxon>Triparma</taxon>
    </lineage>
</organism>